<comment type="similarity">
    <text evidence="7">Belongs to the ATPase delta chain family.</text>
</comment>
<dbReference type="NCBIfam" id="TIGR01145">
    <property type="entry name" value="ATP_synt_delta"/>
    <property type="match status" value="1"/>
</dbReference>
<evidence type="ECO:0000313" key="8">
    <source>
        <dbReference type="EMBL" id="TDV24102.1"/>
    </source>
</evidence>
<dbReference type="GO" id="GO:0045259">
    <property type="term" value="C:proton-transporting ATP synthase complex"/>
    <property type="evidence" value="ECO:0007669"/>
    <property type="project" value="UniProtKB-KW"/>
</dbReference>
<name>A0A4R7UCE7_9BACT</name>
<dbReference type="SUPFAM" id="SSF47928">
    <property type="entry name" value="N-terminal domain of the delta subunit of the F1F0-ATP synthase"/>
    <property type="match status" value="1"/>
</dbReference>
<keyword evidence="5 7" id="KW-0472">Membrane</keyword>
<evidence type="ECO:0000256" key="7">
    <source>
        <dbReference type="HAMAP-Rule" id="MF_01416"/>
    </source>
</evidence>
<evidence type="ECO:0000256" key="1">
    <source>
        <dbReference type="ARBA" id="ARBA00004370"/>
    </source>
</evidence>
<keyword evidence="7" id="KW-1003">Cell membrane</keyword>
<dbReference type="InterPro" id="IPR026015">
    <property type="entry name" value="ATP_synth_OSCP/delta_N_sf"/>
</dbReference>
<gene>
    <name evidence="7" type="primary">atpH</name>
    <name evidence="8" type="ORF">BCF59_0046</name>
</gene>
<dbReference type="PRINTS" id="PR00125">
    <property type="entry name" value="ATPASEDELTA"/>
</dbReference>
<accession>A0A4R7UCE7</accession>
<keyword evidence="6 7" id="KW-0066">ATP synthesis</keyword>
<dbReference type="AlphaFoldDB" id="A0A4R7UCE7"/>
<sequence>MQQKKNIQAYSVAIFDLVQEENKFQQLHPQFEAVKELFTHNAEFTNYFYDDFISLNERLKTIDLAFKGFDWIIINALKVIVARGVAKHIRKIMIEYLKLSNRVLKIRFIDVISAFPLTNEQLEQIKNKIQISTRRSIEITNHVDPSLIAGIKIVSRTETMELNIKHQLEKMKYEILKYEKEV</sequence>
<dbReference type="GO" id="GO:0005886">
    <property type="term" value="C:plasma membrane"/>
    <property type="evidence" value="ECO:0007669"/>
    <property type="project" value="UniProtKB-SubCell"/>
</dbReference>
<dbReference type="HAMAP" id="MF_01416">
    <property type="entry name" value="ATP_synth_delta_bact"/>
    <property type="match status" value="1"/>
</dbReference>
<comment type="function">
    <text evidence="7">This protein is part of the stalk that links CF(0) to CF(1). It either transmits conformational changes from CF(0) to CF(1) or is implicated in proton conduction.</text>
</comment>
<dbReference type="Pfam" id="PF00213">
    <property type="entry name" value="OSCP"/>
    <property type="match status" value="1"/>
</dbReference>
<comment type="caution">
    <text evidence="8">The sequence shown here is derived from an EMBL/GenBank/DDBJ whole genome shotgun (WGS) entry which is preliminary data.</text>
</comment>
<keyword evidence="2 7" id="KW-0813">Transport</keyword>
<evidence type="ECO:0000256" key="2">
    <source>
        <dbReference type="ARBA" id="ARBA00022448"/>
    </source>
</evidence>
<dbReference type="RefSeq" id="WP_134109991.1">
    <property type="nucleotide sequence ID" value="NZ_SOCN01000001.1"/>
</dbReference>
<dbReference type="Proteomes" id="UP000295757">
    <property type="component" value="Unassembled WGS sequence"/>
</dbReference>
<keyword evidence="3 7" id="KW-0375">Hydrogen ion transport</keyword>
<comment type="function">
    <text evidence="7">F(1)F(0) ATP synthase produces ATP from ADP in the presence of a proton or sodium gradient. F-type ATPases consist of two structural domains, F(1) containing the extramembraneous catalytic core and F(0) containing the membrane proton channel, linked together by a central stalk and a peripheral stalk. During catalysis, ATP synthesis in the catalytic domain of F(1) is coupled via a rotary mechanism of the central stalk subunits to proton translocation.</text>
</comment>
<evidence type="ECO:0000256" key="4">
    <source>
        <dbReference type="ARBA" id="ARBA00023065"/>
    </source>
</evidence>
<dbReference type="GO" id="GO:0046933">
    <property type="term" value="F:proton-transporting ATP synthase activity, rotational mechanism"/>
    <property type="evidence" value="ECO:0007669"/>
    <property type="project" value="UniProtKB-UniRule"/>
</dbReference>
<evidence type="ECO:0000256" key="5">
    <source>
        <dbReference type="ARBA" id="ARBA00023136"/>
    </source>
</evidence>
<evidence type="ECO:0000256" key="3">
    <source>
        <dbReference type="ARBA" id="ARBA00022781"/>
    </source>
</evidence>
<organism evidence="8 9">
    <name type="scientific">Mycoplasmopsis mustelae</name>
    <dbReference type="NCBI Taxonomy" id="171289"/>
    <lineage>
        <taxon>Bacteria</taxon>
        <taxon>Bacillati</taxon>
        <taxon>Mycoplasmatota</taxon>
        <taxon>Mycoplasmoidales</taxon>
        <taxon>Metamycoplasmataceae</taxon>
        <taxon>Mycoplasmopsis</taxon>
    </lineage>
</organism>
<keyword evidence="4 7" id="KW-0406">Ion transport</keyword>
<proteinExistence type="inferred from homology"/>
<dbReference type="OrthoDB" id="400380at2"/>
<dbReference type="Gene3D" id="1.10.520.20">
    <property type="entry name" value="N-terminal domain of the delta subunit of the F1F0-ATP synthase"/>
    <property type="match status" value="1"/>
</dbReference>
<comment type="subcellular location">
    <subcellularLocation>
        <location evidence="7">Cell membrane</location>
        <topology evidence="7">Peripheral membrane protein</topology>
    </subcellularLocation>
    <subcellularLocation>
        <location evidence="1">Membrane</location>
    </subcellularLocation>
</comment>
<protein>
    <recommendedName>
        <fullName evidence="7">ATP synthase subunit delta</fullName>
    </recommendedName>
    <alternativeName>
        <fullName evidence="7">ATP synthase F(1) sector subunit delta</fullName>
    </alternativeName>
    <alternativeName>
        <fullName evidence="7">F-type ATPase subunit delta</fullName>
        <shortName evidence="7">F-ATPase subunit delta</shortName>
    </alternativeName>
</protein>
<keyword evidence="9" id="KW-1185">Reference proteome</keyword>
<reference evidence="8 9" key="1">
    <citation type="submission" date="2019-03" db="EMBL/GenBank/DDBJ databases">
        <title>Genomic Encyclopedia of Archaeal and Bacterial Type Strains, Phase II (KMG-II): from individual species to whole genera.</title>
        <authorList>
            <person name="Goeker M."/>
        </authorList>
    </citation>
    <scope>NUCLEOTIDE SEQUENCE [LARGE SCALE GENOMIC DNA]</scope>
    <source>
        <strain evidence="8 9">ATCC 35214</strain>
    </source>
</reference>
<dbReference type="InterPro" id="IPR000711">
    <property type="entry name" value="ATPase_OSCP/dsu"/>
</dbReference>
<evidence type="ECO:0000256" key="6">
    <source>
        <dbReference type="ARBA" id="ARBA00023310"/>
    </source>
</evidence>
<dbReference type="PANTHER" id="PTHR11910">
    <property type="entry name" value="ATP SYNTHASE DELTA CHAIN"/>
    <property type="match status" value="1"/>
</dbReference>
<dbReference type="EMBL" id="SOCN01000001">
    <property type="protein sequence ID" value="TDV24102.1"/>
    <property type="molecule type" value="Genomic_DNA"/>
</dbReference>
<keyword evidence="7" id="KW-0139">CF(1)</keyword>
<evidence type="ECO:0000313" key="9">
    <source>
        <dbReference type="Proteomes" id="UP000295757"/>
    </source>
</evidence>